<feature type="transmembrane region" description="Helical" evidence="1">
    <location>
        <begin position="89"/>
        <end position="110"/>
    </location>
</feature>
<dbReference type="STRING" id="1492898.SY85_03480"/>
<reference evidence="4" key="1">
    <citation type="submission" date="2015-01" db="EMBL/GenBank/DDBJ databases">
        <title>Flavisolibacter sp./LCS9/ whole genome sequencing.</title>
        <authorList>
            <person name="Kim M.K."/>
            <person name="Srinivasan S."/>
            <person name="Lee J.-J."/>
        </authorList>
    </citation>
    <scope>NUCLEOTIDE SEQUENCE [LARGE SCALE GENOMIC DNA]</scope>
    <source>
        <strain evidence="4">LCS9</strain>
    </source>
</reference>
<dbReference type="InterPro" id="IPR029787">
    <property type="entry name" value="Nucleotide_cyclase"/>
</dbReference>
<dbReference type="Gene3D" id="3.30.70.1230">
    <property type="entry name" value="Nucleotide cyclase"/>
    <property type="match status" value="1"/>
</dbReference>
<sequence>MISPKTKRNIYRIIPFGLMWLIFSIVYTLLERGILGHSNHYPSTGNPYNFRSAIYLTPISATLTGLFLGTLEVLYIHKWFRRLSFGKKIFFKSTIYLIIISLFLILVTAFSNYLARGTSLFSKQIWDAVWVFSLSIPFLSILVYIGAIIIVTQFYAEVSENVGLGVLRNFFTGKYLQPVEEERIFMFLDMKSSTTIAESMGHVRYFEMLKTYYADLSEPIIEYLGEVYQYVGDEIVVSWRLKNGLQNNNCIHCFLAMKAALHLQTDKYLKQYGLLPTFKAGFHMGKVTTGEIGVIKKDIIFTGDVLNTTARIQDLCNQYGVDNLVSNELIKQLQRPFPFQIKDLGETTLRGRGEKITLFSILSV</sequence>
<dbReference type="RefSeq" id="WP_066401831.1">
    <property type="nucleotide sequence ID" value="NZ_CP011390.1"/>
</dbReference>
<keyword evidence="1" id="KW-0812">Transmembrane</keyword>
<keyword evidence="4" id="KW-1185">Reference proteome</keyword>
<organism evidence="3 4">
    <name type="scientific">Flavisolibacter tropicus</name>
    <dbReference type="NCBI Taxonomy" id="1492898"/>
    <lineage>
        <taxon>Bacteria</taxon>
        <taxon>Pseudomonadati</taxon>
        <taxon>Bacteroidota</taxon>
        <taxon>Chitinophagia</taxon>
        <taxon>Chitinophagales</taxon>
        <taxon>Chitinophagaceae</taxon>
        <taxon>Flavisolibacter</taxon>
    </lineage>
</organism>
<dbReference type="Proteomes" id="UP000077177">
    <property type="component" value="Chromosome"/>
</dbReference>
<dbReference type="InterPro" id="IPR050697">
    <property type="entry name" value="Adenylyl/Guanylyl_Cyclase_3/4"/>
</dbReference>
<name>A0A172TSD2_9BACT</name>
<evidence type="ECO:0000256" key="1">
    <source>
        <dbReference type="SAM" id="Phobius"/>
    </source>
</evidence>
<feature type="domain" description="Guanylate cyclase" evidence="2">
    <location>
        <begin position="184"/>
        <end position="313"/>
    </location>
</feature>
<dbReference type="Pfam" id="PF00211">
    <property type="entry name" value="Guanylate_cyc"/>
    <property type="match status" value="1"/>
</dbReference>
<dbReference type="InterPro" id="IPR001054">
    <property type="entry name" value="A/G_cyclase"/>
</dbReference>
<feature type="transmembrane region" description="Helical" evidence="1">
    <location>
        <begin position="130"/>
        <end position="151"/>
    </location>
</feature>
<accession>A0A172TSD2</accession>
<proteinExistence type="predicted"/>
<dbReference type="PANTHER" id="PTHR43081:SF1">
    <property type="entry name" value="ADENYLATE CYCLASE, TERMINAL-DIFFERENTIATION SPECIFIC"/>
    <property type="match status" value="1"/>
</dbReference>
<evidence type="ECO:0000259" key="2">
    <source>
        <dbReference type="PROSITE" id="PS50125"/>
    </source>
</evidence>
<dbReference type="SUPFAM" id="SSF55073">
    <property type="entry name" value="Nucleotide cyclase"/>
    <property type="match status" value="1"/>
</dbReference>
<dbReference type="GO" id="GO:0004016">
    <property type="term" value="F:adenylate cyclase activity"/>
    <property type="evidence" value="ECO:0007669"/>
    <property type="project" value="UniProtKB-ARBA"/>
</dbReference>
<evidence type="ECO:0000313" key="4">
    <source>
        <dbReference type="Proteomes" id="UP000077177"/>
    </source>
</evidence>
<feature type="transmembrane region" description="Helical" evidence="1">
    <location>
        <begin position="50"/>
        <end position="77"/>
    </location>
</feature>
<dbReference type="KEGG" id="fla:SY85_03480"/>
<dbReference type="PROSITE" id="PS50125">
    <property type="entry name" value="GUANYLATE_CYCLASE_2"/>
    <property type="match status" value="1"/>
</dbReference>
<dbReference type="GO" id="GO:0035556">
    <property type="term" value="P:intracellular signal transduction"/>
    <property type="evidence" value="ECO:0007669"/>
    <property type="project" value="InterPro"/>
</dbReference>
<evidence type="ECO:0000313" key="3">
    <source>
        <dbReference type="EMBL" id="ANE49697.1"/>
    </source>
</evidence>
<protein>
    <submittedName>
        <fullName evidence="3">Adenylate cyclase</fullName>
    </submittedName>
</protein>
<dbReference type="PATRIC" id="fig|1492898.3.peg.759"/>
<keyword evidence="1" id="KW-0472">Membrane</keyword>
<dbReference type="EMBL" id="CP011390">
    <property type="protein sequence ID" value="ANE49697.1"/>
    <property type="molecule type" value="Genomic_DNA"/>
</dbReference>
<keyword evidence="1" id="KW-1133">Transmembrane helix</keyword>
<gene>
    <name evidence="3" type="ORF">SY85_03480</name>
</gene>
<dbReference type="AlphaFoldDB" id="A0A172TSD2"/>
<dbReference type="GO" id="GO:0009190">
    <property type="term" value="P:cyclic nucleotide biosynthetic process"/>
    <property type="evidence" value="ECO:0007669"/>
    <property type="project" value="InterPro"/>
</dbReference>
<feature type="transmembrane region" description="Helical" evidence="1">
    <location>
        <begin position="12"/>
        <end position="30"/>
    </location>
</feature>
<dbReference type="PANTHER" id="PTHR43081">
    <property type="entry name" value="ADENYLATE CYCLASE, TERMINAL-DIFFERENTIATION SPECIFIC-RELATED"/>
    <property type="match status" value="1"/>
</dbReference>
<dbReference type="OrthoDB" id="9768499at2"/>
<dbReference type="CDD" id="cd07302">
    <property type="entry name" value="CHD"/>
    <property type="match status" value="1"/>
</dbReference>
<reference evidence="3 4" key="2">
    <citation type="journal article" date="2016" name="Int. J. Syst. Evol. Microbiol.">
        <title>Flavisolibacter tropicus sp. nov., isolated from tropical soil.</title>
        <authorList>
            <person name="Lee J.J."/>
            <person name="Kang M.S."/>
            <person name="Kim G.S."/>
            <person name="Lee C.S."/>
            <person name="Lim S."/>
            <person name="Lee J."/>
            <person name="Roh S.H."/>
            <person name="Kang H."/>
            <person name="Ha J.M."/>
            <person name="Bae S."/>
            <person name="Jung H.Y."/>
            <person name="Kim M.K."/>
        </authorList>
    </citation>
    <scope>NUCLEOTIDE SEQUENCE [LARGE SCALE GENOMIC DNA]</scope>
    <source>
        <strain evidence="3 4">LCS9</strain>
    </source>
</reference>